<evidence type="ECO:0000256" key="5">
    <source>
        <dbReference type="ARBA" id="ARBA00030563"/>
    </source>
</evidence>
<evidence type="ECO:0000259" key="6">
    <source>
        <dbReference type="PROSITE" id="PS50862"/>
    </source>
</evidence>
<evidence type="ECO:0000313" key="8">
    <source>
        <dbReference type="Proteomes" id="UP000253472"/>
    </source>
</evidence>
<evidence type="ECO:0000256" key="2">
    <source>
        <dbReference type="ARBA" id="ARBA00022741"/>
    </source>
</evidence>
<dbReference type="PANTHER" id="PTHR42918:SF5">
    <property type="entry name" value="LYSINE--TRNA LIGASE, MITOCHONDRIAL"/>
    <property type="match status" value="1"/>
</dbReference>
<evidence type="ECO:0000313" key="7">
    <source>
        <dbReference type="EMBL" id="RCK65477.1"/>
    </source>
</evidence>
<dbReference type="InterPro" id="IPR004365">
    <property type="entry name" value="NA-bd_OB_tRNA"/>
</dbReference>
<dbReference type="GO" id="GO:0005739">
    <property type="term" value="C:mitochondrion"/>
    <property type="evidence" value="ECO:0007669"/>
    <property type="project" value="TreeGrafter"/>
</dbReference>
<dbReference type="InterPro" id="IPR045864">
    <property type="entry name" value="aa-tRNA-synth_II/BPL/LPL"/>
</dbReference>
<comment type="caution">
    <text evidence="7">The sequence shown here is derived from an EMBL/GenBank/DDBJ whole genome shotgun (WGS) entry which is preliminary data.</text>
</comment>
<dbReference type="Pfam" id="PF00152">
    <property type="entry name" value="tRNA-synt_2"/>
    <property type="match status" value="1"/>
</dbReference>
<dbReference type="AlphaFoldDB" id="A0A367YI87"/>
<dbReference type="GO" id="GO:0005524">
    <property type="term" value="F:ATP binding"/>
    <property type="evidence" value="ECO:0007669"/>
    <property type="project" value="UniProtKB-KW"/>
</dbReference>
<dbReference type="PROSITE" id="PS50862">
    <property type="entry name" value="AA_TRNA_LIGASE_II"/>
    <property type="match status" value="1"/>
</dbReference>
<feature type="domain" description="Aminoacyl-transfer RNA synthetases class-II family profile" evidence="6">
    <location>
        <begin position="183"/>
        <end position="473"/>
    </location>
</feature>
<dbReference type="Proteomes" id="UP000253472">
    <property type="component" value="Unassembled WGS sequence"/>
</dbReference>
<keyword evidence="8" id="KW-1185">Reference proteome</keyword>
<sequence length="494" mass="56124">MIRALRRLLTRPDLTHEYRKSLVRGSHYPSISQVRQKLGLAEVMRVKKFRERFGGTTEFPQDNYLLEGRVLSIRKAGKGMYFIDIVQDDVNVQVLAANKLMGISGDEFAEIHGFFKVGDYIAARGYASRTKTGELTLKLNKPVEMLTPCLNTIPNRMVDRGLINNNRVVNYLVNPASKNPIVIKSKIVQAIRKFLVDREFLEVLTPILSGQGTGANATPFITHYKSTPVHLRVAPELWLKRFVIAGFDKVFEIGSNFRNEGVDLTHNPEFSTCEFYQAYTSLEELMEMTEEMFRYVFGVVGMEVKEFKRYEFLPTLEERTGLAIPDTLEGLVEVHQKLGLEVPPQPNPVKLLDNLAEVYLESLCKDHPNTPVFIYNQPEVMSPLAKSTTDANGNRISSRFELFINGREMANAYEEENNPAEQMRKFKLQQQMRADSNDQDMLIPDENYLNVMNYGLPPTGGWGCGIDRLAMLVAGVDRIEEVLSFGNLHSVLKN</sequence>
<proteinExistence type="predicted"/>
<evidence type="ECO:0000256" key="3">
    <source>
        <dbReference type="ARBA" id="ARBA00022840"/>
    </source>
</evidence>
<dbReference type="STRING" id="5486.A0A367YI87"/>
<dbReference type="Gene3D" id="3.30.930.10">
    <property type="entry name" value="Bira Bifunctional Protein, Domain 2"/>
    <property type="match status" value="1"/>
</dbReference>
<dbReference type="CDD" id="cd04322">
    <property type="entry name" value="LysRS_N"/>
    <property type="match status" value="1"/>
</dbReference>
<accession>A0A367YI87</accession>
<dbReference type="InterPro" id="IPR006195">
    <property type="entry name" value="aa-tRNA-synth_II"/>
</dbReference>
<dbReference type="SUPFAM" id="SSF50249">
    <property type="entry name" value="Nucleic acid-binding proteins"/>
    <property type="match status" value="1"/>
</dbReference>
<name>A0A367YI87_9ASCO</name>
<keyword evidence="1 7" id="KW-0436">Ligase</keyword>
<dbReference type="GO" id="GO:0004824">
    <property type="term" value="F:lysine-tRNA ligase activity"/>
    <property type="evidence" value="ECO:0007669"/>
    <property type="project" value="InterPro"/>
</dbReference>
<dbReference type="InterPro" id="IPR004364">
    <property type="entry name" value="Aa-tRNA-synt_II"/>
</dbReference>
<dbReference type="PRINTS" id="PR00982">
    <property type="entry name" value="TRNASYNTHLYS"/>
</dbReference>
<dbReference type="EMBL" id="QLNQ01000020">
    <property type="protein sequence ID" value="RCK65477.1"/>
    <property type="molecule type" value="Genomic_DNA"/>
</dbReference>
<keyword evidence="2" id="KW-0547">Nucleotide-binding</keyword>
<dbReference type="Gene3D" id="2.40.50.140">
    <property type="entry name" value="Nucleic acid-binding proteins"/>
    <property type="match status" value="1"/>
</dbReference>
<evidence type="ECO:0000256" key="1">
    <source>
        <dbReference type="ARBA" id="ARBA00022598"/>
    </source>
</evidence>
<dbReference type="InterPro" id="IPR012340">
    <property type="entry name" value="NA-bd_OB-fold"/>
</dbReference>
<dbReference type="OrthoDB" id="21243at2759"/>
<dbReference type="SUPFAM" id="SSF55681">
    <property type="entry name" value="Class II aaRS and biotin synthetases"/>
    <property type="match status" value="1"/>
</dbReference>
<organism evidence="7 8">
    <name type="scientific">Candida viswanathii</name>
    <dbReference type="NCBI Taxonomy" id="5486"/>
    <lineage>
        <taxon>Eukaryota</taxon>
        <taxon>Fungi</taxon>
        <taxon>Dikarya</taxon>
        <taxon>Ascomycota</taxon>
        <taxon>Saccharomycotina</taxon>
        <taxon>Pichiomycetes</taxon>
        <taxon>Debaryomycetaceae</taxon>
        <taxon>Candida/Lodderomyces clade</taxon>
        <taxon>Candida</taxon>
    </lineage>
</organism>
<reference evidence="7 8" key="1">
    <citation type="submission" date="2018-06" db="EMBL/GenBank/DDBJ databases">
        <title>Whole genome sequencing of Candida tropicalis (genome annotated by CSBL at Korea University).</title>
        <authorList>
            <person name="Ahn J."/>
        </authorList>
    </citation>
    <scope>NUCLEOTIDE SEQUENCE [LARGE SCALE GENOMIC DNA]</scope>
    <source>
        <strain evidence="7 8">ATCC 20962</strain>
    </source>
</reference>
<protein>
    <recommendedName>
        <fullName evidence="5">Lysyl-tRNA synthetase</fullName>
    </recommendedName>
</protein>
<keyword evidence="3" id="KW-0067">ATP-binding</keyword>
<keyword evidence="4" id="KW-0030">Aminoacyl-tRNA synthetase</keyword>
<dbReference type="InterPro" id="IPR044136">
    <property type="entry name" value="Lys-tRNA-ligase_II_N"/>
</dbReference>
<dbReference type="PANTHER" id="PTHR42918">
    <property type="entry name" value="LYSYL-TRNA SYNTHETASE"/>
    <property type="match status" value="1"/>
</dbReference>
<dbReference type="Pfam" id="PF01336">
    <property type="entry name" value="tRNA_anti-codon"/>
    <property type="match status" value="1"/>
</dbReference>
<gene>
    <name evidence="7" type="primary">msk1_0</name>
    <name evidence="7" type="ORF">Cantr_01085</name>
</gene>
<evidence type="ECO:0000256" key="4">
    <source>
        <dbReference type="ARBA" id="ARBA00023146"/>
    </source>
</evidence>
<dbReference type="InterPro" id="IPR018149">
    <property type="entry name" value="Lys-tRNA-synth_II_C"/>
</dbReference>
<dbReference type="GO" id="GO:0000049">
    <property type="term" value="F:tRNA binding"/>
    <property type="evidence" value="ECO:0007669"/>
    <property type="project" value="TreeGrafter"/>
</dbReference>
<dbReference type="GO" id="GO:0070154">
    <property type="term" value="P:mitochondrial lysyl-tRNA aminoacylation"/>
    <property type="evidence" value="ECO:0007669"/>
    <property type="project" value="TreeGrafter"/>
</dbReference>